<dbReference type="PANTHER" id="PTHR37017:SF11">
    <property type="entry name" value="ESTERASE_LIPASE_THIOESTERASE DOMAIN-CONTAINING PROTEIN"/>
    <property type="match status" value="1"/>
</dbReference>
<dbReference type="Gene3D" id="3.40.50.1820">
    <property type="entry name" value="alpha/beta hydrolase"/>
    <property type="match status" value="1"/>
</dbReference>
<dbReference type="OrthoDB" id="9773549at2"/>
<sequence length="241" mass="26533">MSSSFVLVPGPWMGAWVWEHVTRGLRALGHEAYPITLSGLDDPLTDVSDIGPETHVDDVLSVLEKLDLRDAILVGHSYGGLVAAQVADRVPDRVVRTVFVEGFLPHDGQSMLHAFPRSQHTSELELITLHRGRWPVPDAEVMADGQDLTLTQARRLVERCVGHPGRTISEPVTMSRPLDQLCASYVVCQLEHFGGLLSPDVQAMRDQAAWTFHSLDTGHWPMVSAPRELVSLLDDIAGQRG</sequence>
<evidence type="ECO:0000259" key="1">
    <source>
        <dbReference type="Pfam" id="PF12697"/>
    </source>
</evidence>
<dbReference type="Pfam" id="PF12697">
    <property type="entry name" value="Abhydrolase_6"/>
    <property type="match status" value="1"/>
</dbReference>
<gene>
    <name evidence="2" type="ORF">SAMN05421869_104515</name>
</gene>
<protein>
    <submittedName>
        <fullName evidence="2">Pimeloyl-ACP methyl ester carboxylesterase</fullName>
    </submittedName>
</protein>
<dbReference type="GO" id="GO:0003824">
    <property type="term" value="F:catalytic activity"/>
    <property type="evidence" value="ECO:0007669"/>
    <property type="project" value="UniProtKB-ARBA"/>
</dbReference>
<organism evidence="2 3">
    <name type="scientific">Nonomuraea jiangxiensis</name>
    <dbReference type="NCBI Taxonomy" id="633440"/>
    <lineage>
        <taxon>Bacteria</taxon>
        <taxon>Bacillati</taxon>
        <taxon>Actinomycetota</taxon>
        <taxon>Actinomycetes</taxon>
        <taxon>Streptosporangiales</taxon>
        <taxon>Streptosporangiaceae</taxon>
        <taxon>Nonomuraea</taxon>
    </lineage>
</organism>
<dbReference type="STRING" id="633440.SAMN05421869_104515"/>
<dbReference type="InterPro" id="IPR029058">
    <property type="entry name" value="AB_hydrolase_fold"/>
</dbReference>
<evidence type="ECO:0000313" key="2">
    <source>
        <dbReference type="EMBL" id="SDI19228.1"/>
    </source>
</evidence>
<dbReference type="InterPro" id="IPR000073">
    <property type="entry name" value="AB_hydrolase_1"/>
</dbReference>
<dbReference type="RefSeq" id="WP_090930962.1">
    <property type="nucleotide sequence ID" value="NZ_FNDJ01000004.1"/>
</dbReference>
<dbReference type="InterPro" id="IPR052897">
    <property type="entry name" value="Sec-Metab_Biosynth_Hydrolase"/>
</dbReference>
<dbReference type="PANTHER" id="PTHR37017">
    <property type="entry name" value="AB HYDROLASE-1 DOMAIN-CONTAINING PROTEIN-RELATED"/>
    <property type="match status" value="1"/>
</dbReference>
<dbReference type="EMBL" id="FNDJ01000004">
    <property type="protein sequence ID" value="SDI19228.1"/>
    <property type="molecule type" value="Genomic_DNA"/>
</dbReference>
<keyword evidence="3" id="KW-1185">Reference proteome</keyword>
<feature type="domain" description="AB hydrolase-1" evidence="1">
    <location>
        <begin position="5"/>
        <end position="230"/>
    </location>
</feature>
<dbReference type="Proteomes" id="UP000199202">
    <property type="component" value="Unassembled WGS sequence"/>
</dbReference>
<dbReference type="AlphaFoldDB" id="A0A1G8IJK9"/>
<evidence type="ECO:0000313" key="3">
    <source>
        <dbReference type="Proteomes" id="UP000199202"/>
    </source>
</evidence>
<accession>A0A1G8IJK9</accession>
<proteinExistence type="predicted"/>
<dbReference type="SUPFAM" id="SSF53474">
    <property type="entry name" value="alpha/beta-Hydrolases"/>
    <property type="match status" value="1"/>
</dbReference>
<reference evidence="2 3" key="1">
    <citation type="submission" date="2016-10" db="EMBL/GenBank/DDBJ databases">
        <authorList>
            <person name="de Groot N.N."/>
        </authorList>
    </citation>
    <scope>NUCLEOTIDE SEQUENCE [LARGE SCALE GENOMIC DNA]</scope>
    <source>
        <strain evidence="2 3">CGMCC 4.6533</strain>
    </source>
</reference>
<name>A0A1G8IJK9_9ACTN</name>